<comment type="caution">
    <text evidence="15">The sequence shown here is derived from an EMBL/GenBank/DDBJ whole genome shotgun (WGS) entry which is preliminary data.</text>
</comment>
<sequence length="130" mass="14463">MADIERGNRPLSPHLQIYRPQITSVTSIFTRVTGNALIVGAVLIVWWLIAAGAGPEAFARADWVLTSWLGNLVMFGSLWALWYHTLAGIRHVIWDNGYGLELETAEKLGWIVIFGSGVLTVLTVLTLWIF</sequence>
<keyword evidence="8 13" id="KW-1133">Transmembrane helix</keyword>
<reference evidence="15 16" key="1">
    <citation type="submission" date="2019-03" db="EMBL/GenBank/DDBJ databases">
        <title>Genomic Encyclopedia of Type Strains, Phase IV (KMG-IV): sequencing the most valuable type-strain genomes for metagenomic binning, comparative biology and taxonomic classification.</title>
        <authorList>
            <person name="Goeker M."/>
        </authorList>
    </citation>
    <scope>NUCLEOTIDE SEQUENCE [LARGE SCALE GENOMIC DNA]</scope>
    <source>
        <strain evidence="15 16">JA181</strain>
    </source>
</reference>
<dbReference type="GO" id="GO:0006099">
    <property type="term" value="P:tricarboxylic acid cycle"/>
    <property type="evidence" value="ECO:0007669"/>
    <property type="project" value="InterPro"/>
</dbReference>
<evidence type="ECO:0000256" key="1">
    <source>
        <dbReference type="ARBA" id="ARBA00004050"/>
    </source>
</evidence>
<dbReference type="PANTHER" id="PTHR10978:SF5">
    <property type="entry name" value="SUCCINATE DEHYDROGENASE CYTOCHROME B560 SUBUNIT, MITOCHONDRIAL"/>
    <property type="match status" value="1"/>
</dbReference>
<evidence type="ECO:0000256" key="8">
    <source>
        <dbReference type="ARBA" id="ARBA00022989"/>
    </source>
</evidence>
<gene>
    <name evidence="14" type="primary">sdhC</name>
    <name evidence="15" type="ORF">EV657_11936</name>
    <name evidence="14" type="ORF">JMJ92_03525</name>
</gene>
<dbReference type="InterPro" id="IPR000701">
    <property type="entry name" value="SuccDH_FuR_B_TM-su"/>
</dbReference>
<comment type="subunit">
    <text evidence="11">Part of an enzyme complex containing four subunits: a flavoprotein, an iron-sulfur protein, plus two membrane-anchoring proteins, SdhC and SdhD. The complex can form homotrimers.</text>
</comment>
<keyword evidence="6 13" id="KW-0812">Transmembrane</keyword>
<name>A0A4R8FHP6_9RHOB</name>
<comment type="cofactor">
    <cofactor evidence="12">
        <name>heme</name>
        <dbReference type="ChEBI" id="CHEBI:30413"/>
    </cofactor>
    <text evidence="12">The heme is bound between the two transmembrane subunits.</text>
</comment>
<feature type="binding site" description="axial binding residue" evidence="12">
    <location>
        <position position="84"/>
    </location>
    <ligand>
        <name>heme</name>
        <dbReference type="ChEBI" id="CHEBI:30413"/>
        <note>ligand shared with second transmembrane subunit</note>
    </ligand>
    <ligandPart>
        <name>Fe</name>
        <dbReference type="ChEBI" id="CHEBI:18248"/>
    </ligandPart>
</feature>
<keyword evidence="17" id="KW-1185">Reference proteome</keyword>
<dbReference type="NCBIfam" id="TIGR02970">
    <property type="entry name" value="succ_dehyd_cytB"/>
    <property type="match status" value="1"/>
</dbReference>
<dbReference type="PANTHER" id="PTHR10978">
    <property type="entry name" value="SUCCINATE DEHYDROGENASE CYTOCHROME B560 SUBUNIT"/>
    <property type="match status" value="1"/>
</dbReference>
<evidence type="ECO:0000256" key="7">
    <source>
        <dbReference type="ARBA" id="ARBA00022723"/>
    </source>
</evidence>
<proteinExistence type="inferred from homology"/>
<dbReference type="SUPFAM" id="SSF81343">
    <property type="entry name" value="Fumarate reductase respiratory complex transmembrane subunits"/>
    <property type="match status" value="1"/>
</dbReference>
<dbReference type="InterPro" id="IPR018495">
    <property type="entry name" value="Succ_DH_cyt_bsu_CS"/>
</dbReference>
<evidence type="ECO:0000256" key="12">
    <source>
        <dbReference type="PIRSR" id="PIRSR000178-1"/>
    </source>
</evidence>
<dbReference type="Pfam" id="PF01127">
    <property type="entry name" value="Sdh_cyt"/>
    <property type="match status" value="1"/>
</dbReference>
<evidence type="ECO:0000256" key="3">
    <source>
        <dbReference type="ARBA" id="ARBA00007244"/>
    </source>
</evidence>
<dbReference type="Proteomes" id="UP000635853">
    <property type="component" value="Unassembled WGS sequence"/>
</dbReference>
<keyword evidence="10 13" id="KW-0472">Membrane</keyword>
<comment type="function">
    <text evidence="1">Membrane-anchoring subunit of succinate dehydrogenase (SDH).</text>
</comment>
<organism evidence="15 16">
    <name type="scientific">Rhodovulum visakhapatnamense</name>
    <dbReference type="NCBI Taxonomy" id="364297"/>
    <lineage>
        <taxon>Bacteria</taxon>
        <taxon>Pseudomonadati</taxon>
        <taxon>Pseudomonadota</taxon>
        <taxon>Alphaproteobacteria</taxon>
        <taxon>Rhodobacterales</taxon>
        <taxon>Paracoccaceae</taxon>
        <taxon>Rhodovulum</taxon>
    </lineage>
</organism>
<keyword evidence="7 12" id="KW-0479">Metal-binding</keyword>
<accession>A0A4R8FHP6</accession>
<reference evidence="14" key="3">
    <citation type="submission" date="2021-01" db="EMBL/GenBank/DDBJ databases">
        <authorList>
            <person name="Guzman M.S."/>
        </authorList>
    </citation>
    <scope>NUCLEOTIDE SEQUENCE</scope>
    <source>
        <strain evidence="14">AB19</strain>
    </source>
</reference>
<evidence type="ECO:0000256" key="5">
    <source>
        <dbReference type="ARBA" id="ARBA00022617"/>
    </source>
</evidence>
<keyword evidence="5 12" id="KW-0349">Heme</keyword>
<dbReference type="Proteomes" id="UP000295484">
    <property type="component" value="Unassembled WGS sequence"/>
</dbReference>
<evidence type="ECO:0000256" key="11">
    <source>
        <dbReference type="ARBA" id="ARBA00025912"/>
    </source>
</evidence>
<evidence type="ECO:0000313" key="15">
    <source>
        <dbReference type="EMBL" id="TDX25539.1"/>
    </source>
</evidence>
<dbReference type="GO" id="GO:0046872">
    <property type="term" value="F:metal ion binding"/>
    <property type="evidence" value="ECO:0007669"/>
    <property type="project" value="UniProtKB-KW"/>
</dbReference>
<dbReference type="GO" id="GO:0009055">
    <property type="term" value="F:electron transfer activity"/>
    <property type="evidence" value="ECO:0007669"/>
    <property type="project" value="InterPro"/>
</dbReference>
<comment type="similarity">
    <text evidence="3">Belongs to the cytochrome b560 family.</text>
</comment>
<dbReference type="CDD" id="cd03499">
    <property type="entry name" value="SQR_TypeC_SdhC"/>
    <property type="match status" value="1"/>
</dbReference>
<evidence type="ECO:0000313" key="17">
    <source>
        <dbReference type="Proteomes" id="UP000635853"/>
    </source>
</evidence>
<evidence type="ECO:0000256" key="6">
    <source>
        <dbReference type="ARBA" id="ARBA00022692"/>
    </source>
</evidence>
<feature type="transmembrane region" description="Helical" evidence="13">
    <location>
        <begin position="108"/>
        <end position="129"/>
    </location>
</feature>
<dbReference type="EMBL" id="JAESIL010000009">
    <property type="protein sequence ID" value="MBL3577234.1"/>
    <property type="molecule type" value="Genomic_DNA"/>
</dbReference>
<dbReference type="EMBL" id="SOEB01000019">
    <property type="protein sequence ID" value="TDX25539.1"/>
    <property type="molecule type" value="Genomic_DNA"/>
</dbReference>
<evidence type="ECO:0000256" key="13">
    <source>
        <dbReference type="SAM" id="Phobius"/>
    </source>
</evidence>
<feature type="transmembrane region" description="Helical" evidence="13">
    <location>
        <begin position="61"/>
        <end position="82"/>
    </location>
</feature>
<dbReference type="PROSITE" id="PS01001">
    <property type="entry name" value="SDH_CYT_2"/>
    <property type="match status" value="1"/>
</dbReference>
<evidence type="ECO:0000256" key="10">
    <source>
        <dbReference type="ARBA" id="ARBA00023136"/>
    </source>
</evidence>
<evidence type="ECO:0000256" key="9">
    <source>
        <dbReference type="ARBA" id="ARBA00023004"/>
    </source>
</evidence>
<protein>
    <recommendedName>
        <fullName evidence="4">Succinate dehydrogenase cytochrome b556 subunit</fullName>
    </recommendedName>
</protein>
<comment type="subcellular location">
    <subcellularLocation>
        <location evidence="2">Membrane</location>
        <topology evidence="2">Multi-pass membrane protein</topology>
    </subcellularLocation>
</comment>
<dbReference type="RefSeq" id="WP_075786685.1">
    <property type="nucleotide sequence ID" value="NZ_JAESIL010000009.1"/>
</dbReference>
<evidence type="ECO:0000313" key="14">
    <source>
        <dbReference type="EMBL" id="MBL3577234.1"/>
    </source>
</evidence>
<keyword evidence="9 12" id="KW-0408">Iron</keyword>
<feature type="transmembrane region" description="Helical" evidence="13">
    <location>
        <begin position="28"/>
        <end position="49"/>
    </location>
</feature>
<evidence type="ECO:0000256" key="2">
    <source>
        <dbReference type="ARBA" id="ARBA00004141"/>
    </source>
</evidence>
<dbReference type="AlphaFoldDB" id="A0A4R8FHP6"/>
<dbReference type="PIRSF" id="PIRSF000178">
    <property type="entry name" value="SDH_cyt_b560"/>
    <property type="match status" value="1"/>
</dbReference>
<dbReference type="InterPro" id="IPR014314">
    <property type="entry name" value="Succ_DH_cytb556"/>
</dbReference>
<evidence type="ECO:0000256" key="4">
    <source>
        <dbReference type="ARBA" id="ARBA00020076"/>
    </source>
</evidence>
<dbReference type="GO" id="GO:0016020">
    <property type="term" value="C:membrane"/>
    <property type="evidence" value="ECO:0007669"/>
    <property type="project" value="UniProtKB-SubCell"/>
</dbReference>
<evidence type="ECO:0000313" key="16">
    <source>
        <dbReference type="Proteomes" id="UP000295484"/>
    </source>
</evidence>
<dbReference type="Gene3D" id="1.20.1300.10">
    <property type="entry name" value="Fumarate reductase/succinate dehydrogenase, transmembrane subunit"/>
    <property type="match status" value="1"/>
</dbReference>
<reference evidence="17" key="2">
    <citation type="submission" date="2021-01" db="EMBL/GenBank/DDBJ databases">
        <title>Draft genomes of Rhodovulum sulfidophilum.</title>
        <authorList>
            <person name="Guzman M.S."/>
        </authorList>
    </citation>
    <scope>NUCLEOTIDE SEQUENCE [LARGE SCALE GENOMIC DNA]</scope>
    <source>
        <strain evidence="17">AB19</strain>
    </source>
</reference>
<dbReference type="InterPro" id="IPR034804">
    <property type="entry name" value="SQR/QFR_C/D"/>
</dbReference>